<evidence type="ECO:0000256" key="3">
    <source>
        <dbReference type="SAM" id="MobiDB-lite"/>
    </source>
</evidence>
<dbReference type="RefSeq" id="WP_096907512.1">
    <property type="nucleotide sequence ID" value="NZ_JAPWIO010000003.1"/>
</dbReference>
<organism evidence="6 7">
    <name type="scientific">Dietzia maris</name>
    <dbReference type="NCBI Taxonomy" id="37915"/>
    <lineage>
        <taxon>Bacteria</taxon>
        <taxon>Bacillati</taxon>
        <taxon>Actinomycetota</taxon>
        <taxon>Actinomycetes</taxon>
        <taxon>Mycobacteriales</taxon>
        <taxon>Dietziaceae</taxon>
        <taxon>Dietzia</taxon>
    </lineage>
</organism>
<dbReference type="SUPFAM" id="SSF52172">
    <property type="entry name" value="CheY-like"/>
    <property type="match status" value="1"/>
</dbReference>
<dbReference type="SMART" id="SM00448">
    <property type="entry name" value="REC"/>
    <property type="match status" value="1"/>
</dbReference>
<dbReference type="Pfam" id="PF00072">
    <property type="entry name" value="Response_reg"/>
    <property type="match status" value="1"/>
</dbReference>
<comment type="caution">
    <text evidence="6">The sequence shown here is derived from an EMBL/GenBank/DDBJ whole genome shotgun (WGS) entry which is preliminary data.</text>
</comment>
<dbReference type="PROSITE" id="PS50110">
    <property type="entry name" value="RESPONSE_REGULATORY"/>
    <property type="match status" value="1"/>
</dbReference>
<evidence type="ECO:0000313" key="7">
    <source>
        <dbReference type="Proteomes" id="UP001172702"/>
    </source>
</evidence>
<feature type="domain" description="Response regulatory" evidence="5">
    <location>
        <begin position="16"/>
        <end position="132"/>
    </location>
</feature>
<dbReference type="EMBL" id="JAUHTB010000011">
    <property type="protein sequence ID" value="MDN4506442.1"/>
    <property type="molecule type" value="Genomic_DNA"/>
</dbReference>
<reference evidence="6 7" key="1">
    <citation type="submission" date="2023-07" db="EMBL/GenBank/DDBJ databases">
        <title>Strategy for survival of the halotoleranting strain Dietzia MX2 from the Yakshinskoe mineral salts deposit.</title>
        <authorList>
            <person name="Kharitonova M.A."/>
            <person name="Kupriyanova-Ashina F.G."/>
            <person name="Shakirov T.R."/>
            <person name="Vafina M.S."/>
            <person name="Ilinskaya O.N."/>
        </authorList>
    </citation>
    <scope>NUCLEOTIDE SEQUENCE [LARGE SCALE GENOMIC DNA]</scope>
    <source>
        <strain evidence="6 7">MX2</strain>
    </source>
</reference>
<name>A0ABT8H1V7_9ACTN</name>
<keyword evidence="1" id="KW-0238">DNA-binding</keyword>
<dbReference type="PANTHER" id="PTHR43214">
    <property type="entry name" value="TWO-COMPONENT RESPONSE REGULATOR"/>
    <property type="match status" value="1"/>
</dbReference>
<protein>
    <submittedName>
        <fullName evidence="6">Response regulator transcription factor</fullName>
    </submittedName>
</protein>
<proteinExistence type="predicted"/>
<dbReference type="Gene3D" id="3.40.50.2300">
    <property type="match status" value="1"/>
</dbReference>
<dbReference type="Pfam" id="PF00196">
    <property type="entry name" value="GerE"/>
    <property type="match status" value="1"/>
</dbReference>
<dbReference type="CDD" id="cd19930">
    <property type="entry name" value="REC_DesR-like"/>
    <property type="match status" value="1"/>
</dbReference>
<dbReference type="PROSITE" id="PS50043">
    <property type="entry name" value="HTH_LUXR_2"/>
    <property type="match status" value="1"/>
</dbReference>
<dbReference type="Proteomes" id="UP001172702">
    <property type="component" value="Unassembled WGS sequence"/>
</dbReference>
<dbReference type="SUPFAM" id="SSF46894">
    <property type="entry name" value="C-terminal effector domain of the bipartite response regulators"/>
    <property type="match status" value="1"/>
</dbReference>
<evidence type="ECO:0000313" key="6">
    <source>
        <dbReference type="EMBL" id="MDN4506442.1"/>
    </source>
</evidence>
<keyword evidence="7" id="KW-1185">Reference proteome</keyword>
<gene>
    <name evidence="6" type="ORF">QYF62_10280</name>
</gene>
<sequence length="214" mass="22390">MSETVSGSAPAAAPIRLVLADDQALVRGGLAALLALERDIDVVAEVGRGDELLAAVERLRPDVCVVDIEMPGGDGITTTRRIRDEHPGVRVLIVTTFGRPGYVSRALESGAGGFVVKDTPAGELADAVRRVNAGETVVDPVLARDSMVAGPDPLTPREKDVLRHALSGARVADIAAELVLSQGTVRNHLSSAIAKTHTSTRGEAAREAQARGWL</sequence>
<dbReference type="InterPro" id="IPR001789">
    <property type="entry name" value="Sig_transdc_resp-reg_receiver"/>
</dbReference>
<evidence type="ECO:0000256" key="2">
    <source>
        <dbReference type="PROSITE-ProRule" id="PRU00169"/>
    </source>
</evidence>
<evidence type="ECO:0000259" key="5">
    <source>
        <dbReference type="PROSITE" id="PS50110"/>
    </source>
</evidence>
<feature type="region of interest" description="Disordered" evidence="3">
    <location>
        <begin position="194"/>
        <end position="214"/>
    </location>
</feature>
<evidence type="ECO:0000256" key="1">
    <source>
        <dbReference type="ARBA" id="ARBA00023125"/>
    </source>
</evidence>
<feature type="modified residue" description="4-aspartylphosphate" evidence="2">
    <location>
        <position position="67"/>
    </location>
</feature>
<dbReference type="PROSITE" id="PS00622">
    <property type="entry name" value="HTH_LUXR_1"/>
    <property type="match status" value="1"/>
</dbReference>
<dbReference type="SMART" id="SM00421">
    <property type="entry name" value="HTH_LUXR"/>
    <property type="match status" value="1"/>
</dbReference>
<evidence type="ECO:0000259" key="4">
    <source>
        <dbReference type="PROSITE" id="PS50043"/>
    </source>
</evidence>
<accession>A0ABT8H1V7</accession>
<dbReference type="PRINTS" id="PR00038">
    <property type="entry name" value="HTHLUXR"/>
</dbReference>
<feature type="domain" description="HTH luxR-type" evidence="4">
    <location>
        <begin position="147"/>
        <end position="212"/>
    </location>
</feature>
<keyword evidence="2" id="KW-0597">Phosphoprotein</keyword>
<dbReference type="PANTHER" id="PTHR43214:SF42">
    <property type="entry name" value="TRANSCRIPTIONAL REGULATORY PROTEIN DESR"/>
    <property type="match status" value="1"/>
</dbReference>
<feature type="compositionally biased region" description="Basic and acidic residues" evidence="3">
    <location>
        <begin position="203"/>
        <end position="214"/>
    </location>
</feature>
<dbReference type="CDD" id="cd06170">
    <property type="entry name" value="LuxR_C_like"/>
    <property type="match status" value="1"/>
</dbReference>
<dbReference type="InterPro" id="IPR016032">
    <property type="entry name" value="Sig_transdc_resp-reg_C-effctor"/>
</dbReference>
<dbReference type="InterPro" id="IPR000792">
    <property type="entry name" value="Tscrpt_reg_LuxR_C"/>
</dbReference>
<dbReference type="InterPro" id="IPR039420">
    <property type="entry name" value="WalR-like"/>
</dbReference>
<dbReference type="InterPro" id="IPR011006">
    <property type="entry name" value="CheY-like_superfamily"/>
</dbReference>